<dbReference type="EMBL" id="GGFJ01012220">
    <property type="protein sequence ID" value="MBW61361.1"/>
    <property type="molecule type" value="Transcribed_RNA"/>
</dbReference>
<sequence length="113" mass="11308">MSLSGLFLLSSAISSDVSELSTCIVPEHVDVVSDIITSSKCVLRRCFGEVRLLPHSIGSGGTTPLLLLLLLPAFSSATSVLLSSSIISTAGGIGGATSGIDPGSLASTDCSLA</sequence>
<keyword evidence="1" id="KW-0732">Signal</keyword>
<reference evidence="2" key="1">
    <citation type="submission" date="2018-01" db="EMBL/GenBank/DDBJ databases">
        <title>An insight into the sialome of Amazonian anophelines.</title>
        <authorList>
            <person name="Ribeiro J.M."/>
            <person name="Scarpassa V."/>
            <person name="Calvo E."/>
        </authorList>
    </citation>
    <scope>NUCLEOTIDE SEQUENCE</scope>
    <source>
        <tissue evidence="2">Salivary glands</tissue>
    </source>
</reference>
<dbReference type="AlphaFoldDB" id="A0A2M4C8A4"/>
<accession>A0A2M4C8A4</accession>
<feature type="chain" id="PRO_5014604328" evidence="1">
    <location>
        <begin position="20"/>
        <end position="113"/>
    </location>
</feature>
<proteinExistence type="predicted"/>
<evidence type="ECO:0000313" key="2">
    <source>
        <dbReference type="EMBL" id="MBW61361.1"/>
    </source>
</evidence>
<protein>
    <submittedName>
        <fullName evidence="2">Putative secreted protein</fullName>
    </submittedName>
</protein>
<name>A0A2M4C8A4_9DIPT</name>
<feature type="signal peptide" evidence="1">
    <location>
        <begin position="1"/>
        <end position="19"/>
    </location>
</feature>
<evidence type="ECO:0000256" key="1">
    <source>
        <dbReference type="SAM" id="SignalP"/>
    </source>
</evidence>
<organism evidence="2">
    <name type="scientific">Anopheles marajoara</name>
    <dbReference type="NCBI Taxonomy" id="58244"/>
    <lineage>
        <taxon>Eukaryota</taxon>
        <taxon>Metazoa</taxon>
        <taxon>Ecdysozoa</taxon>
        <taxon>Arthropoda</taxon>
        <taxon>Hexapoda</taxon>
        <taxon>Insecta</taxon>
        <taxon>Pterygota</taxon>
        <taxon>Neoptera</taxon>
        <taxon>Endopterygota</taxon>
        <taxon>Diptera</taxon>
        <taxon>Nematocera</taxon>
        <taxon>Culicoidea</taxon>
        <taxon>Culicidae</taxon>
        <taxon>Anophelinae</taxon>
        <taxon>Anopheles</taxon>
    </lineage>
</organism>